<dbReference type="InterPro" id="IPR026217">
    <property type="entry name" value="Ddc1"/>
</dbReference>
<dbReference type="GO" id="GO:0030295">
    <property type="term" value="F:protein kinase activator activity"/>
    <property type="evidence" value="ECO:0007669"/>
    <property type="project" value="EnsemblFungi"/>
</dbReference>
<dbReference type="GO" id="GO:0030896">
    <property type="term" value="C:checkpoint clamp complex"/>
    <property type="evidence" value="ECO:0007669"/>
    <property type="project" value="EnsemblFungi"/>
</dbReference>
<feature type="region of interest" description="Disordered" evidence="1">
    <location>
        <begin position="467"/>
        <end position="579"/>
    </location>
</feature>
<dbReference type="RefSeq" id="XP_001647268.1">
    <property type="nucleotide sequence ID" value="XM_001647218.1"/>
</dbReference>
<feature type="region of interest" description="Disordered" evidence="1">
    <location>
        <begin position="402"/>
        <end position="428"/>
    </location>
</feature>
<dbReference type="OrthoDB" id="3992718at2759"/>
<dbReference type="PANTHER" id="PTHR15237:SF0">
    <property type="entry name" value="CELL CYCLE CHECKPOINT CONTROL PROTEIN"/>
    <property type="match status" value="1"/>
</dbReference>
<name>A7TE88_VANPO</name>
<dbReference type="Gene3D" id="3.70.10.10">
    <property type="match status" value="1"/>
</dbReference>
<dbReference type="HOGENOM" id="CLU_490204_0_0_1"/>
<dbReference type="GO" id="GO:0071479">
    <property type="term" value="P:cellular response to ionizing radiation"/>
    <property type="evidence" value="ECO:0007669"/>
    <property type="project" value="TreeGrafter"/>
</dbReference>
<dbReference type="InParanoid" id="A7TE88"/>
<feature type="compositionally biased region" description="Low complexity" evidence="1">
    <location>
        <begin position="491"/>
        <end position="502"/>
    </location>
</feature>
<dbReference type="GO" id="GO:0000076">
    <property type="term" value="P:DNA replication checkpoint signaling"/>
    <property type="evidence" value="ECO:0007669"/>
    <property type="project" value="TreeGrafter"/>
</dbReference>
<dbReference type="GO" id="GO:0051598">
    <property type="term" value="P:meiotic recombination checkpoint signaling"/>
    <property type="evidence" value="ECO:0007669"/>
    <property type="project" value="EnsemblFungi"/>
</dbReference>
<dbReference type="InterPro" id="IPR007268">
    <property type="entry name" value="Rad9/Ddc1"/>
</dbReference>
<dbReference type="InterPro" id="IPR046938">
    <property type="entry name" value="DNA_clamp_sf"/>
</dbReference>
<protein>
    <recommendedName>
        <fullName evidence="4">DNA damage checkpoint protein 1</fullName>
    </recommendedName>
</protein>
<dbReference type="PhylomeDB" id="A7TE88"/>
<dbReference type="KEGG" id="vpo:Kpol_1002p57"/>
<dbReference type="STRING" id="436907.A7TE88"/>
<feature type="compositionally biased region" description="Basic and acidic residues" evidence="1">
    <location>
        <begin position="540"/>
        <end position="562"/>
    </location>
</feature>
<dbReference type="SUPFAM" id="SSF55979">
    <property type="entry name" value="DNA clamp"/>
    <property type="match status" value="1"/>
</dbReference>
<dbReference type="GeneID" id="5547760"/>
<evidence type="ECO:0000313" key="3">
    <source>
        <dbReference type="Proteomes" id="UP000000267"/>
    </source>
</evidence>
<sequence length="579" mass="65975">MSFRATVVGTQNQILWFKSLNALYNIREQISFSITSNDVTISAMNDSDTSLCQVTFQKDFFQDFEFKPNEIVFGEEGLQVITDAKGTYHRIYSFNVNGKHLAIISKVSGNDVIKSFTLKINNTSTCPEIFTNRLLVEIEMESAMIKEYTPQISPTKYEPVMINLNYKKKFLDVYSTAPTPERPLDSKLLEVFRNIESQLDRSIFDINLVSGVNDKNKLTSDDEINYFCCHQTLFRNFLENCNPAITDNIKLEININRLTITAYSKSIQDQNKDLLKNAISMSNTISTSSLDNYCLFTTINDDIERETMKKHPMKSIIYYLKDFKNFIGITSAPKNSISNNDNISVWFCRPGFPILMEMKRPGVTFQLAEVTISTDNKFETPVNSSPTKGKVIKVSVSPEKLDNQGRYGKLQPNQKPEPISPTKELRLKSEGIITGNRYNSSHKIVPRELKKAAQKLFVEDASQDDDFVDVNSHSNDKHNTDQHKEDLDTLNRNNFNIDTTNNEPIAERHGTTIGWGKRTNEMREEQESPTIAKTSNQDSAMDKENSNTRNETPRLKQPKNELDLGFGPTQPDTPKGLFD</sequence>
<dbReference type="GO" id="GO:0007095">
    <property type="term" value="P:mitotic G2 DNA damage checkpoint signaling"/>
    <property type="evidence" value="ECO:0007669"/>
    <property type="project" value="EnsemblFungi"/>
</dbReference>
<dbReference type="AlphaFoldDB" id="A7TE88"/>
<feature type="compositionally biased region" description="Polar residues" evidence="1">
    <location>
        <begin position="528"/>
        <end position="539"/>
    </location>
</feature>
<evidence type="ECO:0000256" key="1">
    <source>
        <dbReference type="SAM" id="MobiDB-lite"/>
    </source>
</evidence>
<dbReference type="OMA" id="EHYCLFT"/>
<dbReference type="GO" id="GO:0031571">
    <property type="term" value="P:mitotic G1 DNA damage checkpoint signaling"/>
    <property type="evidence" value="ECO:0007669"/>
    <property type="project" value="EnsemblFungi"/>
</dbReference>
<dbReference type="EMBL" id="DS480379">
    <property type="protein sequence ID" value="EDO19410.1"/>
    <property type="molecule type" value="Genomic_DNA"/>
</dbReference>
<dbReference type="PANTHER" id="PTHR15237">
    <property type="entry name" value="DNA REPAIR PROTEIN RAD9"/>
    <property type="match status" value="1"/>
</dbReference>
<dbReference type="Proteomes" id="UP000000267">
    <property type="component" value="Unassembled WGS sequence"/>
</dbReference>
<dbReference type="GO" id="GO:0000725">
    <property type="term" value="P:recombinational repair"/>
    <property type="evidence" value="ECO:0007669"/>
    <property type="project" value="EnsemblFungi"/>
</dbReference>
<keyword evidence="3" id="KW-1185">Reference proteome</keyword>
<proteinExistence type="predicted"/>
<gene>
    <name evidence="2" type="ORF">Kpol_1002p57</name>
</gene>
<dbReference type="eggNOG" id="ENOG502QT39">
    <property type="taxonomic scope" value="Eukaryota"/>
</dbReference>
<evidence type="ECO:0008006" key="4">
    <source>
        <dbReference type="Google" id="ProtNLM"/>
    </source>
</evidence>
<organism evidence="3">
    <name type="scientific">Vanderwaltozyma polyspora (strain ATCC 22028 / DSM 70294 / BCRC 21397 / CBS 2163 / NBRC 10782 / NRRL Y-8283 / UCD 57-17)</name>
    <name type="common">Kluyveromyces polysporus</name>
    <dbReference type="NCBI Taxonomy" id="436907"/>
    <lineage>
        <taxon>Eukaryota</taxon>
        <taxon>Fungi</taxon>
        <taxon>Dikarya</taxon>
        <taxon>Ascomycota</taxon>
        <taxon>Saccharomycotina</taxon>
        <taxon>Saccharomycetes</taxon>
        <taxon>Saccharomycetales</taxon>
        <taxon>Saccharomycetaceae</taxon>
        <taxon>Vanderwaltozyma</taxon>
    </lineage>
</organism>
<evidence type="ECO:0000313" key="2">
    <source>
        <dbReference type="EMBL" id="EDO19410.1"/>
    </source>
</evidence>
<dbReference type="FunCoup" id="A7TE88">
    <property type="interactions" value="192"/>
</dbReference>
<reference evidence="2 3" key="1">
    <citation type="journal article" date="2007" name="Proc. Natl. Acad. Sci. U.S.A.">
        <title>Independent sorting-out of thousands of duplicated gene pairs in two yeast species descended from a whole-genome duplication.</title>
        <authorList>
            <person name="Scannell D.R."/>
            <person name="Frank A.C."/>
            <person name="Conant G.C."/>
            <person name="Byrne K.P."/>
            <person name="Woolfit M."/>
            <person name="Wolfe K.H."/>
        </authorList>
    </citation>
    <scope>NUCLEOTIDE SEQUENCE [LARGE SCALE GENOMIC DNA]</scope>
    <source>
        <strain evidence="3">ATCC 22028 / DSM 70294 / BCRC 21397 / CBS 2163 / NBRC 10782 / NRRL Y-8283 / UCD 57-17</strain>
    </source>
</reference>
<feature type="compositionally biased region" description="Basic and acidic residues" evidence="1">
    <location>
        <begin position="474"/>
        <end position="489"/>
    </location>
</feature>
<accession>A7TE88</accession>
<dbReference type="PRINTS" id="PR02063">
    <property type="entry name" value="DNADAMAGECP1"/>
</dbReference>
<dbReference type="GO" id="GO:0031573">
    <property type="term" value="P:mitotic intra-S DNA damage checkpoint signaling"/>
    <property type="evidence" value="ECO:0007669"/>
    <property type="project" value="EnsemblFungi"/>
</dbReference>